<feature type="region of interest" description="Disordered" evidence="1">
    <location>
        <begin position="524"/>
        <end position="563"/>
    </location>
</feature>
<feature type="region of interest" description="Disordered" evidence="1">
    <location>
        <begin position="285"/>
        <end position="313"/>
    </location>
</feature>
<evidence type="ECO:0000256" key="1">
    <source>
        <dbReference type="SAM" id="MobiDB-lite"/>
    </source>
</evidence>
<name>A0AAD9VBI6_ACRCE</name>
<dbReference type="EMBL" id="JARQWQ010000012">
    <property type="protein sequence ID" value="KAK2568443.1"/>
    <property type="molecule type" value="Genomic_DNA"/>
</dbReference>
<gene>
    <name evidence="4" type="ORF">P5673_007484</name>
</gene>
<feature type="compositionally biased region" description="Polar residues" evidence="1">
    <location>
        <begin position="533"/>
        <end position="544"/>
    </location>
</feature>
<dbReference type="SMART" id="SM00668">
    <property type="entry name" value="CTLH"/>
    <property type="match status" value="1"/>
</dbReference>
<keyword evidence="2" id="KW-1133">Transmembrane helix</keyword>
<dbReference type="PANTHER" id="PTHR12864">
    <property type="entry name" value="RAN BINDING PROTEIN 9-RELATED"/>
    <property type="match status" value="1"/>
</dbReference>
<dbReference type="InterPro" id="IPR006594">
    <property type="entry name" value="LisH"/>
</dbReference>
<evidence type="ECO:0000313" key="5">
    <source>
        <dbReference type="Proteomes" id="UP001249851"/>
    </source>
</evidence>
<proteinExistence type="predicted"/>
<dbReference type="PROSITE" id="PS50896">
    <property type="entry name" value="LISH"/>
    <property type="match status" value="1"/>
</dbReference>
<keyword evidence="2" id="KW-0472">Membrane</keyword>
<accession>A0AAD9VBI6</accession>
<dbReference type="PROSITE" id="PS50897">
    <property type="entry name" value="CTLH"/>
    <property type="match status" value="1"/>
</dbReference>
<feature type="domain" description="CTLH" evidence="3">
    <location>
        <begin position="63"/>
        <end position="120"/>
    </location>
</feature>
<sequence>MSQAEKTEEGNKEEWMAKLTDMRFQRADMNRLIMDYLVTEGFKEAAEKFKIESGTQPSASLDSLDERIKIRAAVQRGDIEEAIALTNKLNPEILDCKPHLYFHLQQQRLIELIRDKEVESAVDFAQNQLAEQGNESPEFLEELERTMALLAFDNPMDSPFGELMCPSQRQKVASELNAAILESENRETSPKLSNLLKLLLWSQTELDTKRAKFLKMVDVASVHESHAIGSPPSNSPGYLPQYLLGGNSPAISPLPKGRHIGSYKEGPAGQASVLSSPRTNPFHVNSPLRPQGLLGKADKTVPRASPLSCTPKDPIGAPPVEALYDARSSAIMNNSAFVREQQPMDVTMATGVDTLIRKSAGYSTPSSNVTFCGTELHSYSPPHGSTLPSPTQIDPFYTQGQALSKNGKIYGSNIMVGVMPCIEKSVLEVAGKENISSTPLRPETSTIPSSFNNAAPLRPLTAAYQAASSDHQVKKESAISSVSRKLPPPEQDGKSIVPQTKKARTLEDFNAFCRLILAYEAREEDVRQRDRSPNSLESVSSSTDSAYSEAASSPTSSSGDERLLDDVDEEYSSDDESWNKITCYCQKPFAGQTCGGIGYVVGRCGAGLRCNLAQASFNNPIGYCVKALTPTIVPPQRLLTKAPFLGAGIPDAGNFGQEPAVVRETIPGVARTKITDKSEVGRQNLSEDNAKYFVHPSGMWRVDSVELLNDIHENASVKDEMDSKRERNHAVAQEHQEIVNQGSVKDTLSDVSPAVIFVAISGAVFFGLVALLLLPHKGSKVSN</sequence>
<dbReference type="SMART" id="SM00667">
    <property type="entry name" value="LisH"/>
    <property type="match status" value="1"/>
</dbReference>
<keyword evidence="2" id="KW-0812">Transmembrane</keyword>
<dbReference type="InterPro" id="IPR050618">
    <property type="entry name" value="Ubq-SigPath_Reg"/>
</dbReference>
<dbReference type="SMART" id="SM00757">
    <property type="entry name" value="CRA"/>
    <property type="match status" value="1"/>
</dbReference>
<evidence type="ECO:0000259" key="3">
    <source>
        <dbReference type="PROSITE" id="PS50897"/>
    </source>
</evidence>
<feature type="compositionally biased region" description="Low complexity" evidence="1">
    <location>
        <begin position="545"/>
        <end position="558"/>
    </location>
</feature>
<dbReference type="Pfam" id="PF08513">
    <property type="entry name" value="LisH"/>
    <property type="match status" value="1"/>
</dbReference>
<evidence type="ECO:0000256" key="2">
    <source>
        <dbReference type="SAM" id="Phobius"/>
    </source>
</evidence>
<keyword evidence="5" id="KW-1185">Reference proteome</keyword>
<reference evidence="4" key="1">
    <citation type="journal article" date="2023" name="G3 (Bethesda)">
        <title>Whole genome assembly and annotation of the endangered Caribbean coral Acropora cervicornis.</title>
        <authorList>
            <person name="Selwyn J.D."/>
            <person name="Vollmer S.V."/>
        </authorList>
    </citation>
    <scope>NUCLEOTIDE SEQUENCE</scope>
    <source>
        <strain evidence="4">K2</strain>
    </source>
</reference>
<protein>
    <submittedName>
        <fullName evidence="4">Glucose-induced degradation protein 8-like protein</fullName>
    </submittedName>
</protein>
<comment type="caution">
    <text evidence="4">The sequence shown here is derived from an EMBL/GenBank/DDBJ whole genome shotgun (WGS) entry which is preliminary data.</text>
</comment>
<feature type="transmembrane region" description="Helical" evidence="2">
    <location>
        <begin position="754"/>
        <end position="774"/>
    </location>
</feature>
<dbReference type="InterPro" id="IPR006595">
    <property type="entry name" value="CTLH_C"/>
</dbReference>
<feature type="region of interest" description="Disordered" evidence="1">
    <location>
        <begin position="465"/>
        <end position="499"/>
    </location>
</feature>
<organism evidence="4 5">
    <name type="scientific">Acropora cervicornis</name>
    <name type="common">Staghorn coral</name>
    <dbReference type="NCBI Taxonomy" id="6130"/>
    <lineage>
        <taxon>Eukaryota</taxon>
        <taxon>Metazoa</taxon>
        <taxon>Cnidaria</taxon>
        <taxon>Anthozoa</taxon>
        <taxon>Hexacorallia</taxon>
        <taxon>Scleractinia</taxon>
        <taxon>Astrocoeniina</taxon>
        <taxon>Acroporidae</taxon>
        <taxon>Acropora</taxon>
    </lineage>
</organism>
<dbReference type="Pfam" id="PF10607">
    <property type="entry name" value="CTLH"/>
    <property type="match status" value="1"/>
</dbReference>
<reference evidence="4" key="2">
    <citation type="journal article" date="2023" name="Science">
        <title>Genomic signatures of disease resistance in endangered staghorn corals.</title>
        <authorList>
            <person name="Vollmer S.V."/>
            <person name="Selwyn J.D."/>
            <person name="Despard B.A."/>
            <person name="Roesel C.L."/>
        </authorList>
    </citation>
    <scope>NUCLEOTIDE SEQUENCE</scope>
    <source>
        <strain evidence="4">K2</strain>
    </source>
</reference>
<dbReference type="Proteomes" id="UP001249851">
    <property type="component" value="Unassembled WGS sequence"/>
</dbReference>
<dbReference type="AlphaFoldDB" id="A0AAD9VBI6"/>
<evidence type="ECO:0000313" key="4">
    <source>
        <dbReference type="EMBL" id="KAK2568443.1"/>
    </source>
</evidence>
<dbReference type="InterPro" id="IPR024964">
    <property type="entry name" value="CTLH/CRA"/>
</dbReference>
<dbReference type="InterPro" id="IPR013144">
    <property type="entry name" value="CRA_dom"/>
</dbReference>